<dbReference type="Pfam" id="PF16953">
    <property type="entry name" value="PRORP"/>
    <property type="match status" value="2"/>
</dbReference>
<organism evidence="19 20">
    <name type="scientific">Symbiodinium natans</name>
    <dbReference type="NCBI Taxonomy" id="878477"/>
    <lineage>
        <taxon>Eukaryota</taxon>
        <taxon>Sar</taxon>
        <taxon>Alveolata</taxon>
        <taxon>Dinophyceae</taxon>
        <taxon>Suessiales</taxon>
        <taxon>Symbiodiniaceae</taxon>
        <taxon>Symbiodinium</taxon>
    </lineage>
</organism>
<dbReference type="GO" id="GO:0004526">
    <property type="term" value="F:ribonuclease P activity"/>
    <property type="evidence" value="ECO:0007669"/>
    <property type="project" value="UniProtKB-EC"/>
</dbReference>
<evidence type="ECO:0000256" key="1">
    <source>
        <dbReference type="ARBA" id="ARBA00000928"/>
    </source>
</evidence>
<comment type="caution">
    <text evidence="19">The sequence shown here is derived from an EMBL/GenBank/DDBJ whole genome shotgun (WGS) entry which is preliminary data.</text>
</comment>
<dbReference type="PANTHER" id="PTHR13547">
    <property type="match status" value="1"/>
</dbReference>
<feature type="repeat" description="PPR" evidence="15">
    <location>
        <begin position="93"/>
        <end position="127"/>
    </location>
</feature>
<evidence type="ECO:0000256" key="9">
    <source>
        <dbReference type="ARBA" id="ARBA00022737"/>
    </source>
</evidence>
<feature type="region of interest" description="Disordered" evidence="16">
    <location>
        <begin position="367"/>
        <end position="391"/>
    </location>
</feature>
<keyword evidence="12" id="KW-0460">Magnesium</keyword>
<dbReference type="AlphaFoldDB" id="A0A812HKI5"/>
<accession>A0A812HKI5</accession>
<evidence type="ECO:0000256" key="8">
    <source>
        <dbReference type="ARBA" id="ARBA00022723"/>
    </source>
</evidence>
<comment type="cofactor">
    <cofactor evidence="2">
        <name>Mg(2+)</name>
        <dbReference type="ChEBI" id="CHEBI:18420"/>
    </cofactor>
</comment>
<comment type="subcellular location">
    <subcellularLocation>
        <location evidence="3">Mitochondrion</location>
    </subcellularLocation>
</comment>
<dbReference type="EC" id="3.1.26.5" evidence="5"/>
<keyword evidence="13" id="KW-0809">Transit peptide</keyword>
<feature type="compositionally biased region" description="Acidic residues" evidence="16">
    <location>
        <begin position="378"/>
        <end position="388"/>
    </location>
</feature>
<dbReference type="Gene3D" id="3.40.50.11980">
    <property type="match status" value="1"/>
</dbReference>
<keyword evidence="11" id="KW-0862">Zinc</keyword>
<dbReference type="EMBL" id="CAJNDS010000094">
    <property type="protein sequence ID" value="CAE6953658.1"/>
    <property type="molecule type" value="Genomic_DNA"/>
</dbReference>
<keyword evidence="6" id="KW-0819">tRNA processing</keyword>
<evidence type="ECO:0000313" key="19">
    <source>
        <dbReference type="EMBL" id="CAE6953658.1"/>
    </source>
</evidence>
<protein>
    <recommendedName>
        <fullName evidence="5">ribonuclease P</fullName>
        <ecNumber evidence="5">3.1.26.5</ecNumber>
    </recommendedName>
</protein>
<dbReference type="GO" id="GO:0001682">
    <property type="term" value="P:tRNA 5'-leader removal"/>
    <property type="evidence" value="ECO:0007669"/>
    <property type="project" value="TreeGrafter"/>
</dbReference>
<keyword evidence="8" id="KW-0479">Metal-binding</keyword>
<dbReference type="InterPro" id="IPR011990">
    <property type="entry name" value="TPR-like_helical_dom_sf"/>
</dbReference>
<evidence type="ECO:0000256" key="10">
    <source>
        <dbReference type="ARBA" id="ARBA00022801"/>
    </source>
</evidence>
<dbReference type="InterPro" id="IPR031595">
    <property type="entry name" value="PRORP_C"/>
</dbReference>
<feature type="domain" description="PRORP" evidence="17">
    <location>
        <begin position="413"/>
        <end position="523"/>
    </location>
</feature>
<keyword evidence="7" id="KW-0540">Nuclease</keyword>
<keyword evidence="14" id="KW-0496">Mitochondrion</keyword>
<evidence type="ECO:0000313" key="20">
    <source>
        <dbReference type="Proteomes" id="UP000604046"/>
    </source>
</evidence>
<comment type="catalytic activity">
    <reaction evidence="1">
        <text>Endonucleolytic cleavage of RNA, removing 5'-extranucleotides from tRNA precursor.</text>
        <dbReference type="EC" id="3.1.26.5"/>
    </reaction>
</comment>
<reference evidence="19" key="1">
    <citation type="submission" date="2021-02" db="EMBL/GenBank/DDBJ databases">
        <authorList>
            <person name="Dougan E. K."/>
            <person name="Rhodes N."/>
            <person name="Thang M."/>
            <person name="Chan C."/>
        </authorList>
    </citation>
    <scope>NUCLEOTIDE SEQUENCE</scope>
</reference>
<dbReference type="GO" id="GO:0005739">
    <property type="term" value="C:mitochondrion"/>
    <property type="evidence" value="ECO:0007669"/>
    <property type="project" value="UniProtKB-SubCell"/>
</dbReference>
<evidence type="ECO:0000256" key="6">
    <source>
        <dbReference type="ARBA" id="ARBA00022694"/>
    </source>
</evidence>
<dbReference type="PANTHER" id="PTHR13547:SF1">
    <property type="entry name" value="MITOCHONDRIAL RIBONUCLEASE P CATALYTIC SUBUNIT"/>
    <property type="match status" value="1"/>
</dbReference>
<evidence type="ECO:0000256" key="12">
    <source>
        <dbReference type="ARBA" id="ARBA00022842"/>
    </source>
</evidence>
<comment type="similarity">
    <text evidence="4">Belongs to the PPR family. P subfamily.</text>
</comment>
<evidence type="ECO:0000256" key="4">
    <source>
        <dbReference type="ARBA" id="ARBA00007626"/>
    </source>
</evidence>
<gene>
    <name evidence="19" type="primary">PRORP1</name>
    <name evidence="19" type="ORF">SNAT2548_LOCUS1668</name>
</gene>
<dbReference type="OrthoDB" id="46913at2759"/>
<evidence type="ECO:0000256" key="7">
    <source>
        <dbReference type="ARBA" id="ARBA00022722"/>
    </source>
</evidence>
<dbReference type="InterPro" id="IPR002885">
    <property type="entry name" value="PPR_rpt"/>
</dbReference>
<feature type="domain" description="PROP1-like PPR" evidence="18">
    <location>
        <begin position="24"/>
        <end position="193"/>
    </location>
</feature>
<evidence type="ECO:0000256" key="3">
    <source>
        <dbReference type="ARBA" id="ARBA00004173"/>
    </source>
</evidence>
<dbReference type="GO" id="GO:0046872">
    <property type="term" value="F:metal ion binding"/>
    <property type="evidence" value="ECO:0007669"/>
    <property type="project" value="UniProtKB-KW"/>
</dbReference>
<dbReference type="Gene3D" id="1.25.40.10">
    <property type="entry name" value="Tetratricopeptide repeat domain"/>
    <property type="match status" value="1"/>
</dbReference>
<sequence length="556" mass="62277">MPKKTDKSGSSSHPSYEERLRSALDLTQVLGILKEAEASGSEQSRTFFFQALSVLAQKAAAEPAASAECRVEAVRQGEWLLESSSKLDGGKPQESAVTSMVRVCCACGAQEKALNLVAEAQAKGVKPRLRTLSAVLLQASEAGDRSTCESLWARLPSLGLEPQDSEFAIMLRTFRGEPLRQYELLRQLIDELPLPSDPPLIDEIGRVFGVEGVQALRSLDPPEAVGREEHGNRWHVGWTSLSEDGRCALSGHRLQALDISNEEEALLEKMVIKLAVDGVKNSGKRFKRFKKWLEEQPPFDIVIDGANVGFNNQNREGGLFQYSQIDAVIQKLRETGSRVLLVLHPKWLRADADRTVTKRKKRKLDQINLESGLGSSDESPEDHEDGEPEIQYPFDPITEAERTAPSGTPLGFIRQWKESECLVRVPAKDCDDWYWLFAALSSARRGARHVQVVSNDHMRDHHWRMVGNRAFLKWQGRHMTRVSIWSEASDVENCKVTLTPPDLYSVQAQVSCDGSHWHFPVPTLPSRAQQLSSGRPLPRKEIESAECHWLVAWQKK</sequence>
<keyword evidence="10" id="KW-0378">Hydrolase</keyword>
<dbReference type="PROSITE" id="PS51375">
    <property type="entry name" value="PPR"/>
    <property type="match status" value="1"/>
</dbReference>
<evidence type="ECO:0000259" key="17">
    <source>
        <dbReference type="Pfam" id="PF16953"/>
    </source>
</evidence>
<evidence type="ECO:0000259" key="18">
    <source>
        <dbReference type="Pfam" id="PF17177"/>
    </source>
</evidence>
<evidence type="ECO:0000256" key="14">
    <source>
        <dbReference type="ARBA" id="ARBA00023128"/>
    </source>
</evidence>
<dbReference type="Proteomes" id="UP000604046">
    <property type="component" value="Unassembled WGS sequence"/>
</dbReference>
<proteinExistence type="inferred from homology"/>
<dbReference type="Pfam" id="PF17177">
    <property type="entry name" value="PPR_long"/>
    <property type="match status" value="1"/>
</dbReference>
<evidence type="ECO:0000256" key="5">
    <source>
        <dbReference type="ARBA" id="ARBA00012179"/>
    </source>
</evidence>
<keyword evidence="9" id="KW-0677">Repeat</keyword>
<name>A0A812HKI5_9DINO</name>
<evidence type="ECO:0000256" key="15">
    <source>
        <dbReference type="PROSITE-ProRule" id="PRU00708"/>
    </source>
</evidence>
<evidence type="ECO:0000256" key="2">
    <source>
        <dbReference type="ARBA" id="ARBA00001946"/>
    </source>
</evidence>
<keyword evidence="20" id="KW-1185">Reference proteome</keyword>
<evidence type="ECO:0000256" key="13">
    <source>
        <dbReference type="ARBA" id="ARBA00022946"/>
    </source>
</evidence>
<feature type="domain" description="PRORP" evidence="17">
    <location>
        <begin position="242"/>
        <end position="373"/>
    </location>
</feature>
<evidence type="ECO:0000256" key="16">
    <source>
        <dbReference type="SAM" id="MobiDB-lite"/>
    </source>
</evidence>
<dbReference type="InterPro" id="IPR033443">
    <property type="entry name" value="PROP1-like_PPR_dom"/>
</dbReference>
<evidence type="ECO:0000256" key="11">
    <source>
        <dbReference type="ARBA" id="ARBA00022833"/>
    </source>
</evidence>